<reference evidence="2" key="1">
    <citation type="submission" date="2021-01" db="EMBL/GenBank/DDBJ databases">
        <authorList>
            <consortium name="Genoscope - CEA"/>
            <person name="William W."/>
        </authorList>
    </citation>
    <scope>NUCLEOTIDE SEQUENCE</scope>
</reference>
<dbReference type="AlphaFoldDB" id="A0A8S1JMS1"/>
<feature type="chain" id="PRO_5035941768" description="Transmembrane protein" evidence="1">
    <location>
        <begin position="24"/>
        <end position="182"/>
    </location>
</feature>
<keyword evidence="1" id="KW-0732">Signal</keyword>
<sequence>MWLVGCFATQLFLGYTFFQGTSSFDQLSNILEMISIQFITNIITNFQFIQHSPNVRIILLQNQKLELKTLKMYEDEFNIDLLDPKILNIYNFQYLYQESNKSSLRTIQEMGTMEDLVDLLKKLLEFHSALCSLLANVSNIHFQEIFNLILMKLQNKTSNNNDKQINYNILCDNIFIVYFIQQ</sequence>
<keyword evidence="3" id="KW-1185">Reference proteome</keyword>
<evidence type="ECO:0008006" key="4">
    <source>
        <dbReference type="Google" id="ProtNLM"/>
    </source>
</evidence>
<feature type="signal peptide" evidence="1">
    <location>
        <begin position="1"/>
        <end position="23"/>
    </location>
</feature>
<gene>
    <name evidence="2" type="ORF">PPRIM_AZ9-3.1.T0050236</name>
</gene>
<name>A0A8S1JMS1_PARPR</name>
<evidence type="ECO:0000313" key="2">
    <source>
        <dbReference type="EMBL" id="CAD8043583.1"/>
    </source>
</evidence>
<organism evidence="2 3">
    <name type="scientific">Paramecium primaurelia</name>
    <dbReference type="NCBI Taxonomy" id="5886"/>
    <lineage>
        <taxon>Eukaryota</taxon>
        <taxon>Sar</taxon>
        <taxon>Alveolata</taxon>
        <taxon>Ciliophora</taxon>
        <taxon>Intramacronucleata</taxon>
        <taxon>Oligohymenophorea</taxon>
        <taxon>Peniculida</taxon>
        <taxon>Parameciidae</taxon>
        <taxon>Paramecium</taxon>
    </lineage>
</organism>
<protein>
    <recommendedName>
        <fullName evidence="4">Transmembrane protein</fullName>
    </recommendedName>
</protein>
<proteinExistence type="predicted"/>
<dbReference type="EMBL" id="CAJJDM010000002">
    <property type="protein sequence ID" value="CAD8043583.1"/>
    <property type="molecule type" value="Genomic_DNA"/>
</dbReference>
<evidence type="ECO:0000313" key="3">
    <source>
        <dbReference type="Proteomes" id="UP000688137"/>
    </source>
</evidence>
<evidence type="ECO:0000256" key="1">
    <source>
        <dbReference type="SAM" id="SignalP"/>
    </source>
</evidence>
<accession>A0A8S1JMS1</accession>
<dbReference type="Proteomes" id="UP000688137">
    <property type="component" value="Unassembled WGS sequence"/>
</dbReference>
<comment type="caution">
    <text evidence="2">The sequence shown here is derived from an EMBL/GenBank/DDBJ whole genome shotgun (WGS) entry which is preliminary data.</text>
</comment>